<dbReference type="Pfam" id="PF01679">
    <property type="entry name" value="Pmp3"/>
    <property type="match status" value="1"/>
</dbReference>
<dbReference type="InterPro" id="IPR000612">
    <property type="entry name" value="PMP3"/>
</dbReference>
<sequence length="73" mass="7679">MTRQKVTGRRIAAIVAAFLLPPLAVFLERGLGSQFWIATVLTVLAFVPGVIFALYTIFIDAAGDAGAKETAAA</sequence>
<evidence type="ECO:0000256" key="5">
    <source>
        <dbReference type="ARBA" id="ARBA00023136"/>
    </source>
</evidence>
<evidence type="ECO:0000256" key="2">
    <source>
        <dbReference type="ARBA" id="ARBA00009530"/>
    </source>
</evidence>
<dbReference type="OrthoDB" id="9810121at2"/>
<protein>
    <submittedName>
        <fullName evidence="7">YqaE/Pmp3 family membrane protein</fullName>
    </submittedName>
</protein>
<dbReference type="PANTHER" id="PTHR21659">
    <property type="entry name" value="HYDROPHOBIC PROTEIN RCI2 LOW TEMPERATURE AND SALT RESPONSIVE PROTEIN LTI6 -RELATED"/>
    <property type="match status" value="1"/>
</dbReference>
<keyword evidence="3 6" id="KW-0812">Transmembrane</keyword>
<dbReference type="PROSITE" id="PS01309">
    <property type="entry name" value="UPF0057"/>
    <property type="match status" value="1"/>
</dbReference>
<dbReference type="AlphaFoldDB" id="A0A396RQY2"/>
<keyword evidence="5 6" id="KW-0472">Membrane</keyword>
<comment type="caution">
    <text evidence="7">The sequence shown here is derived from an EMBL/GenBank/DDBJ whole genome shotgun (WGS) entry which is preliminary data.</text>
</comment>
<evidence type="ECO:0000256" key="4">
    <source>
        <dbReference type="ARBA" id="ARBA00022989"/>
    </source>
</evidence>
<dbReference type="RefSeq" id="WP_118862296.1">
    <property type="nucleotide sequence ID" value="NZ_QWLV01000001.1"/>
</dbReference>
<comment type="subcellular location">
    <subcellularLocation>
        <location evidence="1">Membrane</location>
    </subcellularLocation>
</comment>
<evidence type="ECO:0000256" key="1">
    <source>
        <dbReference type="ARBA" id="ARBA00004370"/>
    </source>
</evidence>
<dbReference type="EMBL" id="QWLV01000001">
    <property type="protein sequence ID" value="RHW18789.1"/>
    <property type="molecule type" value="Genomic_DNA"/>
</dbReference>
<evidence type="ECO:0000256" key="6">
    <source>
        <dbReference type="SAM" id="Phobius"/>
    </source>
</evidence>
<evidence type="ECO:0000313" key="8">
    <source>
        <dbReference type="Proteomes" id="UP000266693"/>
    </source>
</evidence>
<keyword evidence="4 6" id="KW-1133">Transmembrane helix</keyword>
<dbReference type="Proteomes" id="UP000266693">
    <property type="component" value="Unassembled WGS sequence"/>
</dbReference>
<organism evidence="7 8">
    <name type="scientific">Sphingomonas gilva</name>
    <dbReference type="NCBI Taxonomy" id="2305907"/>
    <lineage>
        <taxon>Bacteria</taxon>
        <taxon>Pseudomonadati</taxon>
        <taxon>Pseudomonadota</taxon>
        <taxon>Alphaproteobacteria</taxon>
        <taxon>Sphingomonadales</taxon>
        <taxon>Sphingomonadaceae</taxon>
        <taxon>Sphingomonas</taxon>
    </lineage>
</organism>
<dbReference type="PANTHER" id="PTHR21659:SF42">
    <property type="entry name" value="UPF0057 MEMBRANE PROTEIN ZK632.10-RELATED"/>
    <property type="match status" value="1"/>
</dbReference>
<gene>
    <name evidence="7" type="ORF">D1610_01115</name>
</gene>
<feature type="transmembrane region" description="Helical" evidence="6">
    <location>
        <begin position="36"/>
        <end position="58"/>
    </location>
</feature>
<proteinExistence type="inferred from homology"/>
<comment type="similarity">
    <text evidence="2">Belongs to the UPF0057 (PMP3) family.</text>
</comment>
<evidence type="ECO:0000313" key="7">
    <source>
        <dbReference type="EMBL" id="RHW18789.1"/>
    </source>
</evidence>
<evidence type="ECO:0000256" key="3">
    <source>
        <dbReference type="ARBA" id="ARBA00022692"/>
    </source>
</evidence>
<keyword evidence="8" id="KW-1185">Reference proteome</keyword>
<name>A0A396RQY2_9SPHN</name>
<reference evidence="7 8" key="1">
    <citation type="submission" date="2018-08" db="EMBL/GenBank/DDBJ databases">
        <title>The multiple taxonomic identification of Sphingomonas gilva.</title>
        <authorList>
            <person name="Zhu D."/>
            <person name="Zheng S."/>
        </authorList>
    </citation>
    <scope>NUCLEOTIDE SEQUENCE [LARGE SCALE GENOMIC DNA]</scope>
    <source>
        <strain evidence="7 8">ZDH117</strain>
    </source>
</reference>
<dbReference type="GO" id="GO:0016020">
    <property type="term" value="C:membrane"/>
    <property type="evidence" value="ECO:0007669"/>
    <property type="project" value="UniProtKB-SubCell"/>
</dbReference>
<accession>A0A396RQY2</accession>